<dbReference type="InterPro" id="IPR001610">
    <property type="entry name" value="PAC"/>
</dbReference>
<evidence type="ECO:0000256" key="15">
    <source>
        <dbReference type="ARBA" id="ARBA00023170"/>
    </source>
</evidence>
<dbReference type="Proteomes" id="UP000469159">
    <property type="component" value="Unassembled WGS sequence"/>
</dbReference>
<dbReference type="GO" id="GO:0006355">
    <property type="term" value="P:regulation of DNA-templated transcription"/>
    <property type="evidence" value="ECO:0007669"/>
    <property type="project" value="InterPro"/>
</dbReference>
<proteinExistence type="predicted"/>
<dbReference type="EMBL" id="WTYK01000002">
    <property type="protein sequence ID" value="MXP41083.1"/>
    <property type="molecule type" value="Genomic_DNA"/>
</dbReference>
<keyword evidence="6" id="KW-0285">Flavoprotein</keyword>
<dbReference type="InterPro" id="IPR000700">
    <property type="entry name" value="PAS-assoc_C"/>
</dbReference>
<dbReference type="SUPFAM" id="SSF55785">
    <property type="entry name" value="PYP-like sensor domain (PAS domain)"/>
    <property type="match status" value="2"/>
</dbReference>
<dbReference type="InterPro" id="IPR011102">
    <property type="entry name" value="Sig_transdc_His_kinase_HWE"/>
</dbReference>
<keyword evidence="4" id="KW-0597">Phosphoprotein</keyword>
<evidence type="ECO:0000256" key="5">
    <source>
        <dbReference type="ARBA" id="ARBA00022606"/>
    </source>
</evidence>
<evidence type="ECO:0000256" key="4">
    <source>
        <dbReference type="ARBA" id="ARBA00022553"/>
    </source>
</evidence>
<dbReference type="OrthoDB" id="136506at2"/>
<protein>
    <recommendedName>
        <fullName evidence="2">histidine kinase</fullName>
        <ecNumber evidence="2">2.7.13.3</ecNumber>
    </recommendedName>
</protein>
<feature type="domain" description="PAC" evidence="17">
    <location>
        <begin position="203"/>
        <end position="255"/>
    </location>
</feature>
<keyword evidence="7" id="KW-0288">FMN</keyword>
<evidence type="ECO:0000256" key="8">
    <source>
        <dbReference type="ARBA" id="ARBA00022679"/>
    </source>
</evidence>
<dbReference type="SMART" id="SM00086">
    <property type="entry name" value="PAC"/>
    <property type="match status" value="2"/>
</dbReference>
<keyword evidence="14" id="KW-0843">Virulence</keyword>
<evidence type="ECO:0000256" key="7">
    <source>
        <dbReference type="ARBA" id="ARBA00022643"/>
    </source>
</evidence>
<dbReference type="Gene3D" id="3.30.450.20">
    <property type="entry name" value="PAS domain"/>
    <property type="match status" value="2"/>
</dbReference>
<keyword evidence="5" id="KW-0716">Sensory transduction</keyword>
<dbReference type="InterPro" id="IPR013655">
    <property type="entry name" value="PAS_fold_3"/>
</dbReference>
<organism evidence="18 19">
    <name type="scientific">Croceibacterium soli</name>
    <dbReference type="NCBI Taxonomy" id="1739690"/>
    <lineage>
        <taxon>Bacteria</taxon>
        <taxon>Pseudomonadati</taxon>
        <taxon>Pseudomonadota</taxon>
        <taxon>Alphaproteobacteria</taxon>
        <taxon>Sphingomonadales</taxon>
        <taxon>Erythrobacteraceae</taxon>
        <taxon>Croceibacterium</taxon>
    </lineage>
</organism>
<dbReference type="SMART" id="SM00911">
    <property type="entry name" value="HWE_HK"/>
    <property type="match status" value="1"/>
</dbReference>
<keyword evidence="12" id="KW-0067">ATP-binding</keyword>
<evidence type="ECO:0000259" key="16">
    <source>
        <dbReference type="PROSITE" id="PS50112"/>
    </source>
</evidence>
<evidence type="ECO:0000313" key="19">
    <source>
        <dbReference type="Proteomes" id="UP000469159"/>
    </source>
</evidence>
<gene>
    <name evidence="18" type="ORF">GRI75_05410</name>
</gene>
<evidence type="ECO:0000256" key="14">
    <source>
        <dbReference type="ARBA" id="ARBA00023026"/>
    </source>
</evidence>
<dbReference type="NCBIfam" id="TIGR00229">
    <property type="entry name" value="sensory_box"/>
    <property type="match status" value="2"/>
</dbReference>
<dbReference type="CDD" id="cd00130">
    <property type="entry name" value="PAS"/>
    <property type="match status" value="2"/>
</dbReference>
<dbReference type="FunFam" id="3.30.450.20:FF:000099">
    <property type="entry name" value="Sensory box sensor histidine kinase"/>
    <property type="match status" value="1"/>
</dbReference>
<dbReference type="Gene3D" id="3.30.565.10">
    <property type="entry name" value="Histidine kinase-like ATPase, C-terminal domain"/>
    <property type="match status" value="1"/>
</dbReference>
<dbReference type="RefSeq" id="WP_160745917.1">
    <property type="nucleotide sequence ID" value="NZ_WTYK01000002.1"/>
</dbReference>
<evidence type="ECO:0000256" key="12">
    <source>
        <dbReference type="ARBA" id="ARBA00022840"/>
    </source>
</evidence>
<keyword evidence="10" id="KW-0547">Nucleotide-binding</keyword>
<evidence type="ECO:0000256" key="2">
    <source>
        <dbReference type="ARBA" id="ARBA00012438"/>
    </source>
</evidence>
<dbReference type="GO" id="GO:0009881">
    <property type="term" value="F:photoreceptor activity"/>
    <property type="evidence" value="ECO:0007669"/>
    <property type="project" value="UniProtKB-KW"/>
</dbReference>
<dbReference type="PANTHER" id="PTHR41523">
    <property type="entry name" value="TWO-COMPONENT SYSTEM SENSOR PROTEIN"/>
    <property type="match status" value="1"/>
</dbReference>
<dbReference type="PROSITE" id="PS50112">
    <property type="entry name" value="PAS"/>
    <property type="match status" value="2"/>
</dbReference>
<evidence type="ECO:0000256" key="3">
    <source>
        <dbReference type="ARBA" id="ARBA00022543"/>
    </source>
</evidence>
<dbReference type="PANTHER" id="PTHR41523:SF7">
    <property type="entry name" value="HISTIDINE KINASE"/>
    <property type="match status" value="1"/>
</dbReference>
<dbReference type="Pfam" id="PF08447">
    <property type="entry name" value="PAS_3"/>
    <property type="match status" value="1"/>
</dbReference>
<name>A0A6I4UU84_9SPHN</name>
<dbReference type="AlphaFoldDB" id="A0A6I4UU84"/>
<evidence type="ECO:0000256" key="11">
    <source>
        <dbReference type="ARBA" id="ARBA00022777"/>
    </source>
</evidence>
<dbReference type="GO" id="GO:0004673">
    <property type="term" value="F:protein histidine kinase activity"/>
    <property type="evidence" value="ECO:0007669"/>
    <property type="project" value="UniProtKB-EC"/>
</dbReference>
<dbReference type="InterPro" id="IPR036890">
    <property type="entry name" value="HATPase_C_sf"/>
</dbReference>
<dbReference type="InterPro" id="IPR035965">
    <property type="entry name" value="PAS-like_dom_sf"/>
</dbReference>
<feature type="domain" description="PAS" evidence="16">
    <location>
        <begin position="4"/>
        <end position="73"/>
    </location>
</feature>
<comment type="caution">
    <text evidence="18">The sequence shown here is derived from an EMBL/GenBank/DDBJ whole genome shotgun (WGS) entry which is preliminary data.</text>
</comment>
<comment type="catalytic activity">
    <reaction evidence="1">
        <text>ATP + protein L-histidine = ADP + protein N-phospho-L-histidine.</text>
        <dbReference type="EC" id="2.7.13.3"/>
    </reaction>
</comment>
<dbReference type="Pfam" id="PF07536">
    <property type="entry name" value="HWE_HK"/>
    <property type="match status" value="1"/>
</dbReference>
<dbReference type="Pfam" id="PF00989">
    <property type="entry name" value="PAS"/>
    <property type="match status" value="1"/>
</dbReference>
<dbReference type="InterPro" id="IPR000014">
    <property type="entry name" value="PAS"/>
</dbReference>
<keyword evidence="3" id="KW-0600">Photoreceptor protein</keyword>
<keyword evidence="11" id="KW-0418">Kinase</keyword>
<evidence type="ECO:0000256" key="10">
    <source>
        <dbReference type="ARBA" id="ARBA00022741"/>
    </source>
</evidence>
<dbReference type="GO" id="GO:0005524">
    <property type="term" value="F:ATP binding"/>
    <property type="evidence" value="ECO:0007669"/>
    <property type="project" value="UniProtKB-KW"/>
</dbReference>
<evidence type="ECO:0000256" key="6">
    <source>
        <dbReference type="ARBA" id="ARBA00022630"/>
    </source>
</evidence>
<dbReference type="InterPro" id="IPR013767">
    <property type="entry name" value="PAS_fold"/>
</dbReference>
<sequence length="451" mass="50965">MTELRNFYAALVESSDDAIVAKNTDGVVISWNPAAEKLFGWTAREMIGGSIRRLLPADRQEEEDEILSRIRSGTRVEPFYTKRLHKKGHLLDVSVSVSPVRDERGKVIGASKIARDVGPYLRAQEQIRESEERFRTLAETISQLAWIADPEGEVLWYNQRWYEYTGTKPEEVEGSGWRKLQHPDHLENVERHFRQALVSGVEWEDTFPLRGKNGEYRWFLSRAKPIRNEAGEIVQWFGTNTDITDQREQAEQIRLLLMEVNHRSKNMLTTIQALARRSAPDEAGFLARFEDRVRSLAVNQDILVGREWREVPVRDLVREQLAFISDAPGELRVSGPDLALTPRTAEVIGMALHELATNSLKYGALSIAAGHVVIGWDRGVNGNGFSIWWREGGGPPVVEPERSGFGTTLIRDVPRHNLDAEVTLSYHSGGVCWELKCGQGALVAPSRPESR</sequence>
<evidence type="ECO:0000256" key="1">
    <source>
        <dbReference type="ARBA" id="ARBA00000085"/>
    </source>
</evidence>
<keyword evidence="13" id="KW-0157">Chromophore</keyword>
<reference evidence="18 19" key="1">
    <citation type="submission" date="2019-12" db="EMBL/GenBank/DDBJ databases">
        <title>Genomic-based taxomic classification of the family Erythrobacteraceae.</title>
        <authorList>
            <person name="Xu L."/>
        </authorList>
    </citation>
    <scope>NUCLEOTIDE SEQUENCE [LARGE SCALE GENOMIC DNA]</scope>
    <source>
        <strain evidence="18 19">MCCC 1K02066</strain>
    </source>
</reference>
<dbReference type="PROSITE" id="PS50113">
    <property type="entry name" value="PAC"/>
    <property type="match status" value="2"/>
</dbReference>
<evidence type="ECO:0000256" key="9">
    <source>
        <dbReference type="ARBA" id="ARBA00022737"/>
    </source>
</evidence>
<keyword evidence="9" id="KW-0677">Repeat</keyword>
<evidence type="ECO:0000313" key="18">
    <source>
        <dbReference type="EMBL" id="MXP41083.1"/>
    </source>
</evidence>
<feature type="domain" description="PAS" evidence="16">
    <location>
        <begin position="130"/>
        <end position="200"/>
    </location>
</feature>
<feature type="domain" description="PAC" evidence="17">
    <location>
        <begin position="74"/>
        <end position="129"/>
    </location>
</feature>
<dbReference type="SMART" id="SM00091">
    <property type="entry name" value="PAS"/>
    <property type="match status" value="2"/>
</dbReference>
<evidence type="ECO:0000259" key="17">
    <source>
        <dbReference type="PROSITE" id="PS50113"/>
    </source>
</evidence>
<dbReference type="EC" id="2.7.13.3" evidence="2"/>
<accession>A0A6I4UU84</accession>
<evidence type="ECO:0000256" key="13">
    <source>
        <dbReference type="ARBA" id="ARBA00022991"/>
    </source>
</evidence>
<keyword evidence="15" id="KW-0675">Receptor</keyword>
<keyword evidence="19" id="KW-1185">Reference proteome</keyword>
<keyword evidence="8" id="KW-0808">Transferase</keyword>